<feature type="region of interest" description="Disordered" evidence="1">
    <location>
        <begin position="1"/>
        <end position="75"/>
    </location>
</feature>
<evidence type="ECO:0000313" key="2">
    <source>
        <dbReference type="EMBL" id="ARQ70086.1"/>
    </source>
</evidence>
<proteinExistence type="predicted"/>
<dbReference type="Proteomes" id="UP000194218">
    <property type="component" value="Chromosome"/>
</dbReference>
<evidence type="ECO:0000256" key="1">
    <source>
        <dbReference type="SAM" id="MobiDB-lite"/>
    </source>
</evidence>
<evidence type="ECO:0000313" key="3">
    <source>
        <dbReference type="Proteomes" id="UP000194218"/>
    </source>
</evidence>
<name>A0A1W7CZA8_9ACTN</name>
<accession>A0A1W7CZA8</accession>
<protein>
    <submittedName>
        <fullName evidence="2">Uncharacterized protein</fullName>
    </submittedName>
</protein>
<reference evidence="2 3" key="1">
    <citation type="submission" date="2017-05" db="EMBL/GenBank/DDBJ databases">
        <title>Complete genome sequence of Streptomyces sp. SCSIO 03032 revealed the diverse biosynthetic pathways for its bioactive secondary metabolites.</title>
        <authorList>
            <person name="Ma L."/>
            <person name="Zhu Y."/>
            <person name="Zhang W."/>
            <person name="Zhang G."/>
            <person name="Tian X."/>
            <person name="Zhang S."/>
            <person name="Zhang C."/>
        </authorList>
    </citation>
    <scope>NUCLEOTIDE SEQUENCE [LARGE SCALE GENOMIC DNA]</scope>
    <source>
        <strain evidence="2 3">SCSIO 03032</strain>
    </source>
</reference>
<sequence>MPRGRSSGRRRWSHRPAARPPPGGSRTDGPAARGQRSAVSGSPGRCGSRAGTRDCAGRPPRWRAGWGSRRRPAPP</sequence>
<organism evidence="2 3">
    <name type="scientific">Streptomyces marincola</name>
    <dbReference type="NCBI Taxonomy" id="2878388"/>
    <lineage>
        <taxon>Bacteria</taxon>
        <taxon>Bacillati</taxon>
        <taxon>Actinomycetota</taxon>
        <taxon>Actinomycetes</taxon>
        <taxon>Kitasatosporales</taxon>
        <taxon>Streptomycetaceae</taxon>
        <taxon>Streptomyces</taxon>
    </lineage>
</organism>
<keyword evidence="3" id="KW-1185">Reference proteome</keyword>
<dbReference type="AlphaFoldDB" id="A0A1W7CZA8"/>
<gene>
    <name evidence="2" type="ORF">CAG99_15630</name>
</gene>
<feature type="compositionally biased region" description="Basic residues" evidence="1">
    <location>
        <begin position="1"/>
        <end position="17"/>
    </location>
</feature>
<dbReference type="KEGG" id="smao:CAG99_15630"/>
<dbReference type="EMBL" id="CP021121">
    <property type="protein sequence ID" value="ARQ70086.1"/>
    <property type="molecule type" value="Genomic_DNA"/>
</dbReference>